<protein>
    <submittedName>
        <fullName evidence="2">Uncharacterized protein</fullName>
    </submittedName>
</protein>
<sequence>MKMRSQDGLGRATNASSARF</sequence>
<name>A0A0A9CJY9_ARUDO</name>
<dbReference type="AlphaFoldDB" id="A0A0A9CJY9"/>
<reference evidence="2" key="2">
    <citation type="journal article" date="2015" name="Data Brief">
        <title>Shoot transcriptome of the giant reed, Arundo donax.</title>
        <authorList>
            <person name="Barrero R.A."/>
            <person name="Guerrero F.D."/>
            <person name="Moolhuijzen P."/>
            <person name="Goolsby J.A."/>
            <person name="Tidwell J."/>
            <person name="Bellgard S.E."/>
            <person name="Bellgard M.I."/>
        </authorList>
    </citation>
    <scope>NUCLEOTIDE SEQUENCE</scope>
    <source>
        <tissue evidence="2">Shoot tissue taken approximately 20 cm above the soil surface</tissue>
    </source>
</reference>
<dbReference type="EMBL" id="GBRH01224210">
    <property type="protein sequence ID" value="JAD73685.1"/>
    <property type="molecule type" value="Transcribed_RNA"/>
</dbReference>
<organism evidence="2">
    <name type="scientific">Arundo donax</name>
    <name type="common">Giant reed</name>
    <name type="synonym">Donax arundinaceus</name>
    <dbReference type="NCBI Taxonomy" id="35708"/>
    <lineage>
        <taxon>Eukaryota</taxon>
        <taxon>Viridiplantae</taxon>
        <taxon>Streptophyta</taxon>
        <taxon>Embryophyta</taxon>
        <taxon>Tracheophyta</taxon>
        <taxon>Spermatophyta</taxon>
        <taxon>Magnoliopsida</taxon>
        <taxon>Liliopsida</taxon>
        <taxon>Poales</taxon>
        <taxon>Poaceae</taxon>
        <taxon>PACMAD clade</taxon>
        <taxon>Arundinoideae</taxon>
        <taxon>Arundineae</taxon>
        <taxon>Arundo</taxon>
    </lineage>
</organism>
<evidence type="ECO:0000256" key="1">
    <source>
        <dbReference type="SAM" id="MobiDB-lite"/>
    </source>
</evidence>
<evidence type="ECO:0000313" key="2">
    <source>
        <dbReference type="EMBL" id="JAD73685.1"/>
    </source>
</evidence>
<feature type="region of interest" description="Disordered" evidence="1">
    <location>
        <begin position="1"/>
        <end position="20"/>
    </location>
</feature>
<accession>A0A0A9CJY9</accession>
<reference evidence="2" key="1">
    <citation type="submission" date="2014-09" db="EMBL/GenBank/DDBJ databases">
        <authorList>
            <person name="Magalhaes I.L.F."/>
            <person name="Oliveira U."/>
            <person name="Santos F.R."/>
            <person name="Vidigal T.H.D.A."/>
            <person name="Brescovit A.D."/>
            <person name="Santos A.J."/>
        </authorList>
    </citation>
    <scope>NUCLEOTIDE SEQUENCE</scope>
    <source>
        <tissue evidence="2">Shoot tissue taken approximately 20 cm above the soil surface</tissue>
    </source>
</reference>
<proteinExistence type="predicted"/>